<proteinExistence type="predicted"/>
<sequence>MQTTCTHGASRDVLPNLNCHSWLCTGSFKATIRRLIICCFFERSHLYLAISTSKSLTTSSIIRELAGNCDGSCLEMVQVGQVHVTLVEDGFSYFGNLNTPSSHFSDTHIDEMFIFHLSRWCRIN</sequence>
<dbReference type="Proteomes" id="UP000887569">
    <property type="component" value="Unplaced"/>
</dbReference>
<evidence type="ECO:0000313" key="2">
    <source>
        <dbReference type="WBParaSite" id="PgB05_g073_t01"/>
    </source>
</evidence>
<dbReference type="AlphaFoldDB" id="A0A914ZKC2"/>
<name>A0A914ZKC2_PARUN</name>
<accession>A0A914ZKC2</accession>
<evidence type="ECO:0000313" key="1">
    <source>
        <dbReference type="Proteomes" id="UP000887569"/>
    </source>
</evidence>
<reference evidence="2" key="1">
    <citation type="submission" date="2022-11" db="UniProtKB">
        <authorList>
            <consortium name="WormBaseParasite"/>
        </authorList>
    </citation>
    <scope>IDENTIFICATION</scope>
</reference>
<protein>
    <submittedName>
        <fullName evidence="2">Uncharacterized protein</fullName>
    </submittedName>
</protein>
<keyword evidence="1" id="KW-1185">Reference proteome</keyword>
<organism evidence="1 2">
    <name type="scientific">Parascaris univalens</name>
    <name type="common">Nematode worm</name>
    <dbReference type="NCBI Taxonomy" id="6257"/>
    <lineage>
        <taxon>Eukaryota</taxon>
        <taxon>Metazoa</taxon>
        <taxon>Ecdysozoa</taxon>
        <taxon>Nematoda</taxon>
        <taxon>Chromadorea</taxon>
        <taxon>Rhabditida</taxon>
        <taxon>Spirurina</taxon>
        <taxon>Ascaridomorpha</taxon>
        <taxon>Ascaridoidea</taxon>
        <taxon>Ascarididae</taxon>
        <taxon>Parascaris</taxon>
    </lineage>
</organism>
<dbReference type="WBParaSite" id="PgB05_g073_t01">
    <property type="protein sequence ID" value="PgB05_g073_t01"/>
    <property type="gene ID" value="PgB05_g073"/>
</dbReference>